<dbReference type="Proteomes" id="UP001160130">
    <property type="component" value="Unassembled WGS sequence"/>
</dbReference>
<reference evidence="1 2" key="1">
    <citation type="submission" date="2023-04" db="EMBL/GenBank/DDBJ databases">
        <title>Forest soil microbial communities from Buena Vista Peninsula, Colon Province, Panama.</title>
        <authorList>
            <person name="Bouskill N."/>
        </authorList>
    </citation>
    <scope>NUCLEOTIDE SEQUENCE [LARGE SCALE GENOMIC DNA]</scope>
    <source>
        <strain evidence="1 2">AC80</strain>
    </source>
</reference>
<dbReference type="RefSeq" id="WP_280835756.1">
    <property type="nucleotide sequence ID" value="NZ_JARXVE010000016.1"/>
</dbReference>
<accession>A0ABT6L8C9</accession>
<protein>
    <submittedName>
        <fullName evidence="1">Uncharacterized protein</fullName>
    </submittedName>
</protein>
<sequence length="109" mass="12296">MKTITIDQINWPVAEPGDFDTRTGAQVFTVMEDEDGERYYAYGHVPEEQMLAEVTRYLNHMIPSGDFDDIADGTGVGHVYAKFIDHDAERFEWCPAETPGAFPMSVVSF</sequence>
<evidence type="ECO:0000313" key="1">
    <source>
        <dbReference type="EMBL" id="MDH6199206.1"/>
    </source>
</evidence>
<name>A0ABT6L8C9_9MYCO</name>
<keyword evidence="2" id="KW-1185">Reference proteome</keyword>
<evidence type="ECO:0000313" key="2">
    <source>
        <dbReference type="Proteomes" id="UP001160130"/>
    </source>
</evidence>
<proteinExistence type="predicted"/>
<gene>
    <name evidence="1" type="ORF">M2272_005874</name>
</gene>
<comment type="caution">
    <text evidence="1">The sequence shown here is derived from an EMBL/GenBank/DDBJ whole genome shotgun (WGS) entry which is preliminary data.</text>
</comment>
<dbReference type="EMBL" id="JARXVE010000016">
    <property type="protein sequence ID" value="MDH6199206.1"/>
    <property type="molecule type" value="Genomic_DNA"/>
</dbReference>
<organism evidence="1 2">
    <name type="scientific">Mycolicibacterium frederiksbergense</name>
    <dbReference type="NCBI Taxonomy" id="117567"/>
    <lineage>
        <taxon>Bacteria</taxon>
        <taxon>Bacillati</taxon>
        <taxon>Actinomycetota</taxon>
        <taxon>Actinomycetes</taxon>
        <taxon>Mycobacteriales</taxon>
        <taxon>Mycobacteriaceae</taxon>
        <taxon>Mycolicibacterium</taxon>
    </lineage>
</organism>